<keyword evidence="1" id="KW-1133">Transmembrane helix</keyword>
<organism evidence="2 3">
    <name type="scientific">Tenuibacillus multivorans</name>
    <dbReference type="NCBI Taxonomy" id="237069"/>
    <lineage>
        <taxon>Bacteria</taxon>
        <taxon>Bacillati</taxon>
        <taxon>Bacillota</taxon>
        <taxon>Bacilli</taxon>
        <taxon>Bacillales</taxon>
        <taxon>Bacillaceae</taxon>
        <taxon>Tenuibacillus</taxon>
    </lineage>
</organism>
<gene>
    <name evidence="2" type="ORF">SAMN05216498_0452</name>
</gene>
<evidence type="ECO:0000256" key="1">
    <source>
        <dbReference type="SAM" id="Phobius"/>
    </source>
</evidence>
<keyword evidence="3" id="KW-1185">Reference proteome</keyword>
<dbReference type="AlphaFoldDB" id="A0A1H0G2R2"/>
<keyword evidence="1" id="KW-0472">Membrane</keyword>
<dbReference type="STRING" id="237069.SAMN05216498_0452"/>
<feature type="transmembrane region" description="Helical" evidence="1">
    <location>
        <begin position="63"/>
        <end position="82"/>
    </location>
</feature>
<accession>A0A1H0G2R2</accession>
<dbReference type="OrthoDB" id="2706947at2"/>
<dbReference type="EMBL" id="FNIG01000014">
    <property type="protein sequence ID" value="SDO01173.1"/>
    <property type="molecule type" value="Genomic_DNA"/>
</dbReference>
<dbReference type="RefSeq" id="WP_093857986.1">
    <property type="nucleotide sequence ID" value="NZ_BJVZ01000020.1"/>
</dbReference>
<sequence length="83" mass="9130">MGTSLFIIIGFLFIITLVGTILIGKSESDKVKKYEQEGATASDELNRSLEYESSSLKKNIPSLLIIYTVVIIAGIITLAIYIF</sequence>
<evidence type="ECO:0000313" key="2">
    <source>
        <dbReference type="EMBL" id="SDO01173.1"/>
    </source>
</evidence>
<dbReference type="Proteomes" id="UP000199334">
    <property type="component" value="Unassembled WGS sequence"/>
</dbReference>
<evidence type="ECO:0000313" key="3">
    <source>
        <dbReference type="Proteomes" id="UP000199334"/>
    </source>
</evidence>
<reference evidence="2 3" key="1">
    <citation type="submission" date="2016-10" db="EMBL/GenBank/DDBJ databases">
        <authorList>
            <person name="de Groot N.N."/>
        </authorList>
    </citation>
    <scope>NUCLEOTIDE SEQUENCE [LARGE SCALE GENOMIC DNA]</scope>
    <source>
        <strain evidence="2 3">CGMCC 1.3442</strain>
    </source>
</reference>
<keyword evidence="1" id="KW-0812">Transmembrane</keyword>
<name>A0A1H0G2R2_9BACI</name>
<proteinExistence type="predicted"/>
<feature type="transmembrane region" description="Helical" evidence="1">
    <location>
        <begin position="6"/>
        <end position="24"/>
    </location>
</feature>
<protein>
    <submittedName>
        <fullName evidence="2">Uncharacterized protein</fullName>
    </submittedName>
</protein>